<dbReference type="SUPFAM" id="SSF50729">
    <property type="entry name" value="PH domain-like"/>
    <property type="match status" value="1"/>
</dbReference>
<keyword evidence="7" id="KW-1185">Reference proteome</keyword>
<keyword evidence="1 3" id="KW-0853">WD repeat</keyword>
<evidence type="ECO:0000313" key="6">
    <source>
        <dbReference type="EMBL" id="KAK7872447.1"/>
    </source>
</evidence>
<dbReference type="PROSITE" id="PS51783">
    <property type="entry name" value="PH_BEACH"/>
    <property type="match status" value="1"/>
</dbReference>
<dbReference type="PROSITE" id="PS50294">
    <property type="entry name" value="WD_REPEATS_REGION"/>
    <property type="match status" value="3"/>
</dbReference>
<sequence length="902" mass="102887">MEKERFTLLLLEPGEIYFEDFSVFLFPENVTVVDYERRRELGRLKMCSKSIVFDPKDILQPIIKIPLKECTKICEWKGDVLSKVAPTNCAVAVECNQYVEMLEGNILAPYAFKNVKRKFIFLLNYARIIDCLPQISQLHRASTLPVAEQNSMIATIVYSRQARVNFDTLWLEDLYEKVVLETQGNKITPLVVNPGRILLTSSRLYFQPYNNVEPYPVLKIRLQDMKRIIRRRFLLRQVGLEIYCDNSCHVTHLFLSFKSTTERDTLYHSLLAQPSLRLDNTDQEVMTLQWQNGVISNYDYLLYLNSLADRTFNDLTQYPIFPWILSDYSSPKLDLQDQKSFRDLTKPVGALNEVRLARLKERFEEMSHPKFLYGSHYSAPGFVLFYLVRKYPHYMLCLQNGRFDHPDRMFNSIPDVWKNVLTNMSDFKELVPAFYDLQEGGSFLTNNLGINFGYRHDGIKVGDVELPCWADSPQDFVKTMRNALESEYVSNNLHHWIDLIFGYKQSGTEAEKADNVFYYLCYEGAVDLDSIKEINDRHALEVQIMEFGQIPKQVFTLPHPCRVTGLPAMITVNNESESSAESGSLFRQRLHSASGFPVWNNMINLTTTCSFQAHKEAVSAVAVSQSKQFVVSVGHDSLLKMYTLHEKRQVRSVTLSSMALSSCIILPDDKTLLVGSWDNNVILYNLEFGRIVDSVRGHEDAVSCLAWGYKSKVLVSGSWDCSVQVWHDISDGRKIKPASALIAQLDHDARITCLHLNRDNKLLVTGTQDGEIFLWNMETHSLIQPLPGHKGVVHAANFSPDSKKLVSCGEDCSFKVLDLTTRMQVYSKTVDEELRCLAWDGLTLLLGGSLGTLFIWDLVNVQLLKQINAHAGPLLTIAVSEDGTVVCTGGEDRRVVIWEPSS</sequence>
<feature type="repeat" description="WD" evidence="3">
    <location>
        <begin position="695"/>
        <end position="726"/>
    </location>
</feature>
<evidence type="ECO:0008006" key="8">
    <source>
        <dbReference type="Google" id="ProtNLM"/>
    </source>
</evidence>
<dbReference type="PANTHER" id="PTHR13743:SF123">
    <property type="entry name" value="PROTEIN FAN"/>
    <property type="match status" value="1"/>
</dbReference>
<dbReference type="CDD" id="cd06071">
    <property type="entry name" value="Beach"/>
    <property type="match status" value="1"/>
</dbReference>
<proteinExistence type="predicted"/>
<feature type="repeat" description="WD" evidence="3">
    <location>
        <begin position="786"/>
        <end position="827"/>
    </location>
</feature>
<accession>A0AAN9W772</accession>
<dbReference type="Gene3D" id="2.30.29.30">
    <property type="entry name" value="Pleckstrin-homology domain (PH domain)/Phosphotyrosine-binding domain (PTB)"/>
    <property type="match status" value="1"/>
</dbReference>
<evidence type="ECO:0000313" key="7">
    <source>
        <dbReference type="Proteomes" id="UP001378592"/>
    </source>
</evidence>
<dbReference type="InterPro" id="IPR004182">
    <property type="entry name" value="GRAM"/>
</dbReference>
<dbReference type="SMART" id="SM01026">
    <property type="entry name" value="Beach"/>
    <property type="match status" value="1"/>
</dbReference>
<dbReference type="InterPro" id="IPR057496">
    <property type="entry name" value="FAN-like_PH"/>
</dbReference>
<dbReference type="InterPro" id="IPR015943">
    <property type="entry name" value="WD40/YVTN_repeat-like_dom_sf"/>
</dbReference>
<protein>
    <recommendedName>
        <fullName evidence="8">Protein FAN</fullName>
    </recommendedName>
</protein>
<evidence type="ECO:0000256" key="3">
    <source>
        <dbReference type="PROSITE-ProRule" id="PRU00221"/>
    </source>
</evidence>
<dbReference type="PROSITE" id="PS50082">
    <property type="entry name" value="WD_REPEATS_2"/>
    <property type="match status" value="5"/>
</dbReference>
<organism evidence="6 7">
    <name type="scientific">Gryllus longicercus</name>
    <dbReference type="NCBI Taxonomy" id="2509291"/>
    <lineage>
        <taxon>Eukaryota</taxon>
        <taxon>Metazoa</taxon>
        <taxon>Ecdysozoa</taxon>
        <taxon>Arthropoda</taxon>
        <taxon>Hexapoda</taxon>
        <taxon>Insecta</taxon>
        <taxon>Pterygota</taxon>
        <taxon>Neoptera</taxon>
        <taxon>Polyneoptera</taxon>
        <taxon>Orthoptera</taxon>
        <taxon>Ensifera</taxon>
        <taxon>Gryllidea</taxon>
        <taxon>Grylloidea</taxon>
        <taxon>Gryllidae</taxon>
        <taxon>Gryllinae</taxon>
        <taxon>Gryllus</taxon>
    </lineage>
</organism>
<dbReference type="InterPro" id="IPR019775">
    <property type="entry name" value="WD40_repeat_CS"/>
</dbReference>
<comment type="caution">
    <text evidence="6">The sequence shown here is derived from an EMBL/GenBank/DDBJ whole genome shotgun (WGS) entry which is preliminary data.</text>
</comment>
<feature type="repeat" description="WD" evidence="3">
    <location>
        <begin position="744"/>
        <end position="785"/>
    </location>
</feature>
<feature type="repeat" description="WD" evidence="3">
    <location>
        <begin position="611"/>
        <end position="652"/>
    </location>
</feature>
<dbReference type="Pfam" id="PF00400">
    <property type="entry name" value="WD40"/>
    <property type="match status" value="6"/>
</dbReference>
<dbReference type="InterPro" id="IPR000409">
    <property type="entry name" value="BEACH_dom"/>
</dbReference>
<name>A0AAN9W772_9ORTH</name>
<evidence type="ECO:0000256" key="1">
    <source>
        <dbReference type="ARBA" id="ARBA00022574"/>
    </source>
</evidence>
<dbReference type="InterPro" id="IPR036322">
    <property type="entry name" value="WD40_repeat_dom_sf"/>
</dbReference>
<dbReference type="Gene3D" id="1.10.1540.10">
    <property type="entry name" value="BEACH domain"/>
    <property type="match status" value="1"/>
</dbReference>
<evidence type="ECO:0000259" key="5">
    <source>
        <dbReference type="PROSITE" id="PS51783"/>
    </source>
</evidence>
<dbReference type="FunFam" id="1.10.1540.10:FF:000001">
    <property type="entry name" value="neurobeachin isoform X1"/>
    <property type="match status" value="1"/>
</dbReference>
<dbReference type="InterPro" id="IPR011993">
    <property type="entry name" value="PH-like_dom_sf"/>
</dbReference>
<dbReference type="PANTHER" id="PTHR13743">
    <property type="entry name" value="BEIGE/BEACH-RELATED"/>
    <property type="match status" value="1"/>
</dbReference>
<dbReference type="InterPro" id="IPR001680">
    <property type="entry name" value="WD40_rpt"/>
</dbReference>
<dbReference type="Pfam" id="PF02138">
    <property type="entry name" value="Beach"/>
    <property type="match status" value="1"/>
</dbReference>
<dbReference type="Pfam" id="PF25400">
    <property type="entry name" value="PH_FAN"/>
    <property type="match status" value="1"/>
</dbReference>
<dbReference type="AlphaFoldDB" id="A0AAN9W772"/>
<dbReference type="PROSITE" id="PS00678">
    <property type="entry name" value="WD_REPEATS_1"/>
    <property type="match status" value="1"/>
</dbReference>
<reference evidence="6 7" key="1">
    <citation type="submission" date="2024-03" db="EMBL/GenBank/DDBJ databases">
        <title>The genome assembly and annotation of the cricket Gryllus longicercus Weissman &amp; Gray.</title>
        <authorList>
            <person name="Szrajer S."/>
            <person name="Gray D."/>
            <person name="Ylla G."/>
        </authorList>
    </citation>
    <scope>NUCLEOTIDE SEQUENCE [LARGE SCALE GENOMIC DNA]</scope>
    <source>
        <strain evidence="6">DAG 2021-001</strain>
        <tissue evidence="6">Whole body minus gut</tissue>
    </source>
</reference>
<evidence type="ECO:0000259" key="4">
    <source>
        <dbReference type="PROSITE" id="PS50197"/>
    </source>
</evidence>
<evidence type="ECO:0000256" key="2">
    <source>
        <dbReference type="ARBA" id="ARBA00022737"/>
    </source>
</evidence>
<dbReference type="EMBL" id="JAZDUA010000024">
    <property type="protein sequence ID" value="KAK7872447.1"/>
    <property type="molecule type" value="Genomic_DNA"/>
</dbReference>
<dbReference type="Proteomes" id="UP001378592">
    <property type="component" value="Unassembled WGS sequence"/>
</dbReference>
<feature type="domain" description="BEACH" evidence="4">
    <location>
        <begin position="275"/>
        <end position="562"/>
    </location>
</feature>
<dbReference type="InterPro" id="IPR023362">
    <property type="entry name" value="PH-BEACH_dom"/>
</dbReference>
<dbReference type="SUPFAM" id="SSF50978">
    <property type="entry name" value="WD40 repeat-like"/>
    <property type="match status" value="1"/>
</dbReference>
<feature type="domain" description="BEACH-type PH" evidence="5">
    <location>
        <begin position="173"/>
        <end position="271"/>
    </location>
</feature>
<dbReference type="Gene3D" id="2.130.10.10">
    <property type="entry name" value="YVTN repeat-like/Quinoprotein amine dehydrogenase"/>
    <property type="match status" value="2"/>
</dbReference>
<dbReference type="SUPFAM" id="SSF81837">
    <property type="entry name" value="BEACH domain"/>
    <property type="match status" value="1"/>
</dbReference>
<gene>
    <name evidence="6" type="ORF">R5R35_014244</name>
</gene>
<keyword evidence="2" id="KW-0677">Repeat</keyword>
<dbReference type="SMART" id="SM00320">
    <property type="entry name" value="WD40"/>
    <property type="match status" value="7"/>
</dbReference>
<dbReference type="CDD" id="cd00200">
    <property type="entry name" value="WD40"/>
    <property type="match status" value="1"/>
</dbReference>
<dbReference type="InterPro" id="IPR036372">
    <property type="entry name" value="BEACH_dom_sf"/>
</dbReference>
<dbReference type="Pfam" id="PF02893">
    <property type="entry name" value="GRAM"/>
    <property type="match status" value="1"/>
</dbReference>
<dbReference type="PROSITE" id="PS50197">
    <property type="entry name" value="BEACH"/>
    <property type="match status" value="1"/>
</dbReference>
<dbReference type="InterPro" id="IPR050865">
    <property type="entry name" value="BEACH_Domain"/>
</dbReference>
<feature type="repeat" description="WD" evidence="3">
    <location>
        <begin position="867"/>
        <end position="902"/>
    </location>
</feature>